<keyword evidence="1" id="KW-0812">Transmembrane</keyword>
<proteinExistence type="predicted"/>
<dbReference type="RefSeq" id="WP_259963123.1">
    <property type="nucleotide sequence ID" value="NZ_JAOAMV010000008.1"/>
</dbReference>
<feature type="transmembrane region" description="Helical" evidence="1">
    <location>
        <begin position="186"/>
        <end position="206"/>
    </location>
</feature>
<feature type="transmembrane region" description="Helical" evidence="1">
    <location>
        <begin position="12"/>
        <end position="31"/>
    </location>
</feature>
<evidence type="ECO:0000256" key="1">
    <source>
        <dbReference type="SAM" id="Phobius"/>
    </source>
</evidence>
<comment type="caution">
    <text evidence="2">The sequence shown here is derived from an EMBL/GenBank/DDBJ whole genome shotgun (WGS) entry which is preliminary data.</text>
</comment>
<organism evidence="2 3">
    <name type="scientific">Tsuneonella litorea</name>
    <dbReference type="NCBI Taxonomy" id="2976475"/>
    <lineage>
        <taxon>Bacteria</taxon>
        <taxon>Pseudomonadati</taxon>
        <taxon>Pseudomonadota</taxon>
        <taxon>Alphaproteobacteria</taxon>
        <taxon>Sphingomonadales</taxon>
        <taxon>Erythrobacteraceae</taxon>
        <taxon>Tsuneonella</taxon>
    </lineage>
</organism>
<dbReference type="Proteomes" id="UP001142648">
    <property type="component" value="Unassembled WGS sequence"/>
</dbReference>
<reference evidence="2" key="1">
    <citation type="submission" date="2022-09" db="EMBL/GenBank/DDBJ databases">
        <title>The genome sequence of Tsuneonella sp. YG55.</title>
        <authorList>
            <person name="Liu Y."/>
        </authorList>
    </citation>
    <scope>NUCLEOTIDE SEQUENCE</scope>
    <source>
        <strain evidence="2">YG55</strain>
    </source>
</reference>
<feature type="transmembrane region" description="Helical" evidence="1">
    <location>
        <begin position="121"/>
        <end position="141"/>
    </location>
</feature>
<gene>
    <name evidence="2" type="ORF">N0B51_13575</name>
</gene>
<evidence type="ECO:0000313" key="2">
    <source>
        <dbReference type="EMBL" id="MCT2560008.1"/>
    </source>
</evidence>
<accession>A0A9X2W3L8</accession>
<keyword evidence="3" id="KW-1185">Reference proteome</keyword>
<keyword evidence="1" id="KW-0472">Membrane</keyword>
<feature type="transmembrane region" description="Helical" evidence="1">
    <location>
        <begin position="43"/>
        <end position="62"/>
    </location>
</feature>
<dbReference type="EMBL" id="JAOAMV010000008">
    <property type="protein sequence ID" value="MCT2560008.1"/>
    <property type="molecule type" value="Genomic_DNA"/>
</dbReference>
<sequence>MAASAIDQLVHLAHLVLGFGAGAAAIVALAVSKGGRVHRWAGWTFTGGMTVAAITAWIFMIARPLPLAMFEATVALYALGTAVLALNPRWRWARAGEVALLGVLLLVMLAVAVVGGRLMLAGAGVGPAPLVLFAVFAYFAVLDVRWLRRAAIPKVDRVRRHALRMALAVSETVRAPLITFADDLGLPVPAIVFGTFALVPLIYFAFAPQARKAAAVVRA</sequence>
<protein>
    <submittedName>
        <fullName evidence="2">Uncharacterized protein</fullName>
    </submittedName>
</protein>
<keyword evidence="1" id="KW-1133">Transmembrane helix</keyword>
<dbReference type="AlphaFoldDB" id="A0A9X2W3L8"/>
<feature type="transmembrane region" description="Helical" evidence="1">
    <location>
        <begin position="68"/>
        <end position="86"/>
    </location>
</feature>
<name>A0A9X2W3L8_9SPHN</name>
<evidence type="ECO:0000313" key="3">
    <source>
        <dbReference type="Proteomes" id="UP001142648"/>
    </source>
</evidence>
<feature type="transmembrane region" description="Helical" evidence="1">
    <location>
        <begin position="98"/>
        <end position="115"/>
    </location>
</feature>